<accession>A0A5E4GBI2</accession>
<dbReference type="EMBL" id="CABIKO010000512">
    <property type="protein sequence ID" value="VVA37169.1"/>
    <property type="molecule type" value="Genomic_DNA"/>
</dbReference>
<evidence type="ECO:0000313" key="2">
    <source>
        <dbReference type="EMBL" id="VVA37169.1"/>
    </source>
</evidence>
<dbReference type="Pfam" id="PF14223">
    <property type="entry name" value="Retrotran_gag_2"/>
    <property type="match status" value="1"/>
</dbReference>
<protein>
    <submittedName>
        <fullName evidence="2">PREDICTED: Retrovirus-related Pol poly from transposon</fullName>
    </submittedName>
</protein>
<dbReference type="InParanoid" id="A0A5E4GBI2"/>
<dbReference type="InterPro" id="IPR054722">
    <property type="entry name" value="PolX-like_BBD"/>
</dbReference>
<dbReference type="Gramene" id="VVA37169">
    <property type="protein sequence ID" value="VVA37169"/>
    <property type="gene ID" value="Prudul26B000439"/>
</dbReference>
<proteinExistence type="predicted"/>
<dbReference type="Proteomes" id="UP000327085">
    <property type="component" value="Chromosome 4"/>
</dbReference>
<organism evidence="2 3">
    <name type="scientific">Prunus dulcis</name>
    <name type="common">Almond</name>
    <name type="synonym">Amygdalus dulcis</name>
    <dbReference type="NCBI Taxonomy" id="3755"/>
    <lineage>
        <taxon>Eukaryota</taxon>
        <taxon>Viridiplantae</taxon>
        <taxon>Streptophyta</taxon>
        <taxon>Embryophyta</taxon>
        <taxon>Tracheophyta</taxon>
        <taxon>Spermatophyta</taxon>
        <taxon>Magnoliopsida</taxon>
        <taxon>eudicotyledons</taxon>
        <taxon>Gunneridae</taxon>
        <taxon>Pentapetalae</taxon>
        <taxon>rosids</taxon>
        <taxon>fabids</taxon>
        <taxon>Rosales</taxon>
        <taxon>Rosaceae</taxon>
        <taxon>Amygdaloideae</taxon>
        <taxon>Amygdaleae</taxon>
        <taxon>Prunus</taxon>
    </lineage>
</organism>
<evidence type="ECO:0000259" key="1">
    <source>
        <dbReference type="Pfam" id="PF22936"/>
    </source>
</evidence>
<name>A0A5E4GBI2_PRUDU</name>
<dbReference type="AlphaFoldDB" id="A0A5E4GBI2"/>
<dbReference type="Pfam" id="PF22936">
    <property type="entry name" value="Pol_BBD"/>
    <property type="match status" value="1"/>
</dbReference>
<sequence length="167" mass="18917">MANKTRIHGEKMGDVTVIEKILRSMTPKFNYVVCSIEESNDLDTISIDKLQSSLLMHERSMNGHVGEEQALKVIMKINQEEEVEVMADLEEEEKTKANYVEANEEMLLMVYVVDKNASKEELWFLDSGCSNHMCGKKKFFSDIDESFRVSVKLGNNSSIAVMGKGNI</sequence>
<evidence type="ECO:0000313" key="3">
    <source>
        <dbReference type="Proteomes" id="UP000327085"/>
    </source>
</evidence>
<reference evidence="3" key="1">
    <citation type="journal article" date="2020" name="Plant J.">
        <title>Transposons played a major role in the diversification between the closely related almond and peach genomes: results from the almond genome sequence.</title>
        <authorList>
            <person name="Alioto T."/>
            <person name="Alexiou K.G."/>
            <person name="Bardil A."/>
            <person name="Barteri F."/>
            <person name="Castanera R."/>
            <person name="Cruz F."/>
            <person name="Dhingra A."/>
            <person name="Duval H."/>
            <person name="Fernandez I Marti A."/>
            <person name="Frias L."/>
            <person name="Galan B."/>
            <person name="Garcia J.L."/>
            <person name="Howad W."/>
            <person name="Gomez-Garrido J."/>
            <person name="Gut M."/>
            <person name="Julca I."/>
            <person name="Morata J."/>
            <person name="Puigdomenech P."/>
            <person name="Ribeca P."/>
            <person name="Rubio Cabetas M.J."/>
            <person name="Vlasova A."/>
            <person name="Wirthensohn M."/>
            <person name="Garcia-Mas J."/>
            <person name="Gabaldon T."/>
            <person name="Casacuberta J.M."/>
            <person name="Arus P."/>
        </authorList>
    </citation>
    <scope>NUCLEOTIDE SEQUENCE [LARGE SCALE GENOMIC DNA]</scope>
    <source>
        <strain evidence="3">cv. Texas</strain>
    </source>
</reference>
<feature type="domain" description="Retrovirus-related Pol polyprotein from transposon TNT 1-94-like beta-barrel" evidence="1">
    <location>
        <begin position="123"/>
        <end position="167"/>
    </location>
</feature>
<dbReference type="OMA" id="HERSMNG"/>
<gene>
    <name evidence="2" type="ORF">ALMOND_2B000439</name>
</gene>